<gene>
    <name evidence="1" type="ORF">ARMSODRAFT_443324</name>
</gene>
<dbReference type="Gene3D" id="3.30.560.10">
    <property type="entry name" value="Glucose Oxidase, domain 3"/>
    <property type="match status" value="1"/>
</dbReference>
<proteinExistence type="predicted"/>
<dbReference type="AlphaFoldDB" id="A0A2H3BKL0"/>
<evidence type="ECO:0000313" key="2">
    <source>
        <dbReference type="Proteomes" id="UP000218334"/>
    </source>
</evidence>
<dbReference type="EMBL" id="KZ293447">
    <property type="protein sequence ID" value="PBK65087.1"/>
    <property type="molecule type" value="Genomic_DNA"/>
</dbReference>
<keyword evidence="2" id="KW-1185">Reference proteome</keyword>
<protein>
    <submittedName>
        <fullName evidence="1">Uncharacterized protein</fullName>
    </submittedName>
</protein>
<evidence type="ECO:0000313" key="1">
    <source>
        <dbReference type="EMBL" id="PBK65087.1"/>
    </source>
</evidence>
<organism evidence="1 2">
    <name type="scientific">Armillaria solidipes</name>
    <dbReference type="NCBI Taxonomy" id="1076256"/>
    <lineage>
        <taxon>Eukaryota</taxon>
        <taxon>Fungi</taxon>
        <taxon>Dikarya</taxon>
        <taxon>Basidiomycota</taxon>
        <taxon>Agaricomycotina</taxon>
        <taxon>Agaricomycetes</taxon>
        <taxon>Agaricomycetidae</taxon>
        <taxon>Agaricales</taxon>
        <taxon>Marasmiineae</taxon>
        <taxon>Physalacriaceae</taxon>
        <taxon>Armillaria</taxon>
    </lineage>
</organism>
<accession>A0A2H3BKL0</accession>
<name>A0A2H3BKL0_9AGAR</name>
<sequence length="129" mass="13921">MNSLGADGNFDYGPSDAIAYPNIYQVLGDEAAALLTRCSLVCHSGPAASVERGCFGADIKYSTRTPPSLNFSSIVVPSVSLVVWPMPYILTFFLNTLRIDQWQLLPPSRGTVHISVRETVQLQTSSAGN</sequence>
<reference evidence="2" key="1">
    <citation type="journal article" date="2017" name="Nat. Ecol. Evol.">
        <title>Genome expansion and lineage-specific genetic innovations in the forest pathogenic fungi Armillaria.</title>
        <authorList>
            <person name="Sipos G."/>
            <person name="Prasanna A.N."/>
            <person name="Walter M.C."/>
            <person name="O'Connor E."/>
            <person name="Balint B."/>
            <person name="Krizsan K."/>
            <person name="Kiss B."/>
            <person name="Hess J."/>
            <person name="Varga T."/>
            <person name="Slot J."/>
            <person name="Riley R."/>
            <person name="Boka B."/>
            <person name="Rigling D."/>
            <person name="Barry K."/>
            <person name="Lee J."/>
            <person name="Mihaltcheva S."/>
            <person name="LaButti K."/>
            <person name="Lipzen A."/>
            <person name="Waldron R."/>
            <person name="Moloney N.M."/>
            <person name="Sperisen C."/>
            <person name="Kredics L."/>
            <person name="Vagvoelgyi C."/>
            <person name="Patrignani A."/>
            <person name="Fitzpatrick D."/>
            <person name="Nagy I."/>
            <person name="Doyle S."/>
            <person name="Anderson J.B."/>
            <person name="Grigoriev I.V."/>
            <person name="Gueldener U."/>
            <person name="Muensterkoetter M."/>
            <person name="Nagy L.G."/>
        </authorList>
    </citation>
    <scope>NUCLEOTIDE SEQUENCE [LARGE SCALE GENOMIC DNA]</scope>
    <source>
        <strain evidence="2">28-4</strain>
    </source>
</reference>
<dbReference type="Proteomes" id="UP000218334">
    <property type="component" value="Unassembled WGS sequence"/>
</dbReference>